<dbReference type="Proteomes" id="UP000231484">
    <property type="component" value="Unassembled WGS sequence"/>
</dbReference>
<organism evidence="2 3">
    <name type="scientific">Snodgrassella alvi</name>
    <dbReference type="NCBI Taxonomy" id="1196083"/>
    <lineage>
        <taxon>Bacteria</taxon>
        <taxon>Pseudomonadati</taxon>
        <taxon>Pseudomonadota</taxon>
        <taxon>Betaproteobacteria</taxon>
        <taxon>Neisseriales</taxon>
        <taxon>Neisseriaceae</taxon>
        <taxon>Snodgrassella</taxon>
    </lineage>
</organism>
<reference evidence="2 3" key="1">
    <citation type="journal article" date="2017" name="MBio">
        <title>Type VI secretion-mediated competition in the bee gut microbiome.</title>
        <authorList>
            <person name="Steele M.I."/>
            <person name="Kwong W.K."/>
            <person name="Powell J.E."/>
            <person name="Whiteley M."/>
            <person name="Moran N.A."/>
        </authorList>
    </citation>
    <scope>NUCLEOTIDE SEQUENCE [LARGE SCALE GENOMIC DNA]</scope>
    <source>
        <strain evidence="2 3">Occ4-2</strain>
    </source>
</reference>
<dbReference type="AlphaFoldDB" id="A0A2N9XQT9"/>
<keyword evidence="1" id="KW-0732">Signal</keyword>
<feature type="signal peptide" evidence="1">
    <location>
        <begin position="1"/>
        <end position="25"/>
    </location>
</feature>
<evidence type="ECO:0000313" key="2">
    <source>
        <dbReference type="EMBL" id="PIT50694.1"/>
    </source>
</evidence>
<protein>
    <recommendedName>
        <fullName evidence="4">DUF3108 domain-containing protein</fullName>
    </recommendedName>
</protein>
<evidence type="ECO:0000313" key="3">
    <source>
        <dbReference type="Proteomes" id="UP000231484"/>
    </source>
</evidence>
<comment type="caution">
    <text evidence="2">The sequence shown here is derived from an EMBL/GenBank/DDBJ whole genome shotgun (WGS) entry which is preliminary data.</text>
</comment>
<sequence>MKIKFLPGVLLTWISLLLLPVVVQAADLPQQAQLQFVDSYGLPVSMDFVQKGNQYRINTQINVIFYQMQFVSAGTVNGSGLNPLSYVDSRFGKPYAQAHFTEQGVDYGKISEAGKHMVVNGPVYDMFALGWQLGFNHGNLPANTYLTNGKKVYPLDTVRSLGNTQLVINGQQIDISQYSISRGDDVVEYAFAPQFGNVPVRISYMDNGKVYTLQLKGGQIDGKAI</sequence>
<accession>A0A2N9XQT9</accession>
<name>A0A2N9XQT9_9NEIS</name>
<feature type="chain" id="PRO_5014634368" description="DUF3108 domain-containing protein" evidence="1">
    <location>
        <begin position="26"/>
        <end position="225"/>
    </location>
</feature>
<dbReference type="EMBL" id="MEIQ01000033">
    <property type="protein sequence ID" value="PIT50694.1"/>
    <property type="molecule type" value="Genomic_DNA"/>
</dbReference>
<evidence type="ECO:0000256" key="1">
    <source>
        <dbReference type="SAM" id="SignalP"/>
    </source>
</evidence>
<evidence type="ECO:0008006" key="4">
    <source>
        <dbReference type="Google" id="ProtNLM"/>
    </source>
</evidence>
<proteinExistence type="predicted"/>
<gene>
    <name evidence="2" type="ORF">BHC48_05175</name>
</gene>